<organism evidence="1 2">
    <name type="scientific">Pseudohalioglobus lutimaris</name>
    <dbReference type="NCBI Taxonomy" id="1737061"/>
    <lineage>
        <taxon>Bacteria</taxon>
        <taxon>Pseudomonadati</taxon>
        <taxon>Pseudomonadota</taxon>
        <taxon>Gammaproteobacteria</taxon>
        <taxon>Cellvibrionales</taxon>
        <taxon>Halieaceae</taxon>
        <taxon>Pseudohalioglobus</taxon>
    </lineage>
</organism>
<protein>
    <submittedName>
        <fullName evidence="1">Uncharacterized protein</fullName>
    </submittedName>
</protein>
<dbReference type="AlphaFoldDB" id="A0A2N5WZG7"/>
<gene>
    <name evidence="1" type="ORF">C0039_16130</name>
</gene>
<comment type="caution">
    <text evidence="1">The sequence shown here is derived from an EMBL/GenBank/DDBJ whole genome shotgun (WGS) entry which is preliminary data.</text>
</comment>
<evidence type="ECO:0000313" key="1">
    <source>
        <dbReference type="EMBL" id="PLW67629.1"/>
    </source>
</evidence>
<dbReference type="Proteomes" id="UP000235005">
    <property type="component" value="Unassembled WGS sequence"/>
</dbReference>
<dbReference type="EMBL" id="PKUS01000026">
    <property type="protein sequence ID" value="PLW67629.1"/>
    <property type="molecule type" value="Genomic_DNA"/>
</dbReference>
<evidence type="ECO:0000313" key="2">
    <source>
        <dbReference type="Proteomes" id="UP000235005"/>
    </source>
</evidence>
<name>A0A2N5WZG7_9GAMM</name>
<accession>A0A2N5WZG7</accession>
<keyword evidence="2" id="KW-1185">Reference proteome</keyword>
<reference evidence="1 2" key="1">
    <citation type="submission" date="2018-01" db="EMBL/GenBank/DDBJ databases">
        <title>The draft genome sequence of Halioglobus lutimaris HF004.</title>
        <authorList>
            <person name="Du Z.-J."/>
            <person name="Shi M.-J."/>
        </authorList>
    </citation>
    <scope>NUCLEOTIDE SEQUENCE [LARGE SCALE GENOMIC DNA]</scope>
    <source>
        <strain evidence="1 2">HF004</strain>
    </source>
</reference>
<dbReference type="Pfam" id="PF20112">
    <property type="entry name" value="DUF6502"/>
    <property type="match status" value="1"/>
</dbReference>
<sequence>MTIHQALHQTVLKLLRPLVRVLINHGVSQDAFAELSRQAYVKEGFAHMASRGKRATVSGVAALTGLSRKEVKRLNEADGDALGAEGHRRNKAIRVISGWMHDPDFQATAEPAKLAIEGDGPCFAELVKRYSGDITPVAMLSLLQDSGNVSVDNGYVTLEKKAFIPMATPLDRLNILGTDAGELIETIGHNMMAVPESRLFQRKVSNALVHKDALSEFRELSNQRSQELLEEYDAWLSRHEVQDESEAAYVAVGIYYVEHTEQEITP</sequence>
<proteinExistence type="predicted"/>
<dbReference type="InterPro" id="IPR045445">
    <property type="entry name" value="DUF6502"/>
</dbReference>